<reference evidence="1" key="1">
    <citation type="submission" date="2023-04" db="EMBL/GenBank/DDBJ databases">
        <title>Draft Genome sequencing of Naganishia species isolated from polar environments using Oxford Nanopore Technology.</title>
        <authorList>
            <person name="Leo P."/>
            <person name="Venkateswaran K."/>
        </authorList>
    </citation>
    <scope>NUCLEOTIDE SEQUENCE</scope>
    <source>
        <strain evidence="1">MNA-CCFEE 5423</strain>
    </source>
</reference>
<gene>
    <name evidence="1" type="ORF">QFC21_005469</name>
</gene>
<keyword evidence="2" id="KW-1185">Reference proteome</keyword>
<accession>A0ACC2V967</accession>
<name>A0ACC2V967_9TREE</name>
<evidence type="ECO:0000313" key="2">
    <source>
        <dbReference type="Proteomes" id="UP001227268"/>
    </source>
</evidence>
<organism evidence="1 2">
    <name type="scientific">Naganishia friedmannii</name>
    <dbReference type="NCBI Taxonomy" id="89922"/>
    <lineage>
        <taxon>Eukaryota</taxon>
        <taxon>Fungi</taxon>
        <taxon>Dikarya</taxon>
        <taxon>Basidiomycota</taxon>
        <taxon>Agaricomycotina</taxon>
        <taxon>Tremellomycetes</taxon>
        <taxon>Filobasidiales</taxon>
        <taxon>Filobasidiaceae</taxon>
        <taxon>Naganishia</taxon>
    </lineage>
</organism>
<comment type="caution">
    <text evidence="1">The sequence shown here is derived from an EMBL/GenBank/DDBJ whole genome shotgun (WGS) entry which is preliminary data.</text>
</comment>
<proteinExistence type="predicted"/>
<dbReference type="EMBL" id="JASBWT010000021">
    <property type="protein sequence ID" value="KAJ9095598.1"/>
    <property type="molecule type" value="Genomic_DNA"/>
</dbReference>
<evidence type="ECO:0000313" key="1">
    <source>
        <dbReference type="EMBL" id="KAJ9095598.1"/>
    </source>
</evidence>
<dbReference type="Proteomes" id="UP001227268">
    <property type="component" value="Unassembled WGS sequence"/>
</dbReference>
<sequence>MAEIRLHAAVDAMVLQRQLAANEYIALERRDPRQLPDHVRSLTALLIDLKDHVYGKVPLPIFNGHYESTRRMLETLKALENGFSHYRDRPEAGGTKRAEISEEVLSEMIKAKMTDGQIGSALGCSAKTISRRRNELGLHRRAAMHGTPQAVIRGHIMQFLAQQNEPSIGVEMARGHLREQGVAHTREDVRDLMRNMNPEQYAARAAETTRRREYYVPFINSLWHMDGHHKLIRWKFVIHGAIDGKSHLVTFLGASDNNRSDTVLALFQDAVGTWGWPQRVRADYGGENLGVKEAMEERRGLNCGAFLQGPSTANQRIERLWVNVRQGLCDKYIMIFRTLEAENHLCSSDPVHLYCLHFVYLPMIKAALNTWRASWNSHSMSTPGLGGMTPLGQWYTGVIGAAQNGFYINYRAWDDDEEEERLWRAYGEQERLDDHWNGFDAMNVANYPVRHNGPGDVRQPRYDDQHVQIDHFGDNLPLELYDKDFLRKLELLFPHTPPTQADSGQDRFVRLLKYIETYLYENHRDFVVRQL</sequence>
<protein>
    <submittedName>
        <fullName evidence="1">Uncharacterized protein</fullName>
    </submittedName>
</protein>